<dbReference type="RefSeq" id="WP_273844976.1">
    <property type="nucleotide sequence ID" value="NZ_JAQQWT010000011.1"/>
</dbReference>
<evidence type="ECO:0000313" key="4">
    <source>
        <dbReference type="Proteomes" id="UP001589833"/>
    </source>
</evidence>
<dbReference type="Pfam" id="PF00534">
    <property type="entry name" value="Glycos_transf_1"/>
    <property type="match status" value="1"/>
</dbReference>
<reference evidence="3 4" key="1">
    <citation type="submission" date="2024-09" db="EMBL/GenBank/DDBJ databases">
        <authorList>
            <person name="Sun Q."/>
            <person name="Mori K."/>
        </authorList>
    </citation>
    <scope>NUCLEOTIDE SEQUENCE [LARGE SCALE GENOMIC DNA]</scope>
    <source>
        <strain evidence="3 4">NCAIM B.02301</strain>
    </source>
</reference>
<dbReference type="GO" id="GO:0016757">
    <property type="term" value="F:glycosyltransferase activity"/>
    <property type="evidence" value="ECO:0007669"/>
    <property type="project" value="UniProtKB-KW"/>
</dbReference>
<dbReference type="PANTHER" id="PTHR46401">
    <property type="entry name" value="GLYCOSYLTRANSFERASE WBBK-RELATED"/>
    <property type="match status" value="1"/>
</dbReference>
<dbReference type="InterPro" id="IPR001296">
    <property type="entry name" value="Glyco_trans_1"/>
</dbReference>
<keyword evidence="3" id="KW-0328">Glycosyltransferase</keyword>
<evidence type="ECO:0000256" key="1">
    <source>
        <dbReference type="ARBA" id="ARBA00022679"/>
    </source>
</evidence>
<dbReference type="Gene3D" id="3.40.50.2000">
    <property type="entry name" value="Glycogen Phosphorylase B"/>
    <property type="match status" value="2"/>
</dbReference>
<sequence>MKILVIWRLLTVGGVNAGWRNRAIYFKKQGITTDFLYTKDLGGMHMMEDVAQVFLTKDKDKIHQIIQENQYDAIIVVDTSQAYTWLKETNYKGPIIIEARTPEITKLKQNLQGKEKVNPEKFIVPSDYQKRVLSILLDQSKPIEVIHNSTDTLFFRPLDLEEVNRSNEPKVPEGKKIVAYIGRLDHRKNWRLFLKIAEMVSKERRDIEFWVIGGDRSVDKDLFEEEWKKKQLTDVVKWFPVIPYHQMPTIYAKIKHSGGCTIATTRAESFGNTFIESMACGVPVIAPDISSIPEIVVNGETGYLYRENYIRGAAEHIYRIVDQPHKYEKLSNSARERVEKWFSLSQCANKYIETLKDVTKGEGE</sequence>
<comment type="caution">
    <text evidence="3">The sequence shown here is derived from an EMBL/GenBank/DDBJ whole genome shotgun (WGS) entry which is preliminary data.</text>
</comment>
<keyword evidence="4" id="KW-1185">Reference proteome</keyword>
<dbReference type="SUPFAM" id="SSF53756">
    <property type="entry name" value="UDP-Glycosyltransferase/glycogen phosphorylase"/>
    <property type="match status" value="1"/>
</dbReference>
<name>A0ABV6NFB1_9BACI</name>
<keyword evidence="1 3" id="KW-0808">Transferase</keyword>
<dbReference type="PANTHER" id="PTHR46401:SF2">
    <property type="entry name" value="GLYCOSYLTRANSFERASE WBBK-RELATED"/>
    <property type="match status" value="1"/>
</dbReference>
<dbReference type="EMBL" id="JBHLTR010000007">
    <property type="protein sequence ID" value="MFC0558952.1"/>
    <property type="molecule type" value="Genomic_DNA"/>
</dbReference>
<evidence type="ECO:0000259" key="2">
    <source>
        <dbReference type="Pfam" id="PF00534"/>
    </source>
</evidence>
<organism evidence="3 4">
    <name type="scientific">Halalkalibacter alkalisediminis</name>
    <dbReference type="NCBI Taxonomy" id="935616"/>
    <lineage>
        <taxon>Bacteria</taxon>
        <taxon>Bacillati</taxon>
        <taxon>Bacillota</taxon>
        <taxon>Bacilli</taxon>
        <taxon>Bacillales</taxon>
        <taxon>Bacillaceae</taxon>
        <taxon>Halalkalibacter</taxon>
    </lineage>
</organism>
<protein>
    <submittedName>
        <fullName evidence="3">Glycosyltransferase family 4 protein</fullName>
        <ecNumber evidence="3">2.4.-.-</ecNumber>
    </submittedName>
</protein>
<gene>
    <name evidence="3" type="ORF">ACFFH4_07790</name>
</gene>
<dbReference type="CDD" id="cd03801">
    <property type="entry name" value="GT4_PimA-like"/>
    <property type="match status" value="1"/>
</dbReference>
<accession>A0ABV6NFB1</accession>
<dbReference type="EC" id="2.4.-.-" evidence="3"/>
<evidence type="ECO:0000313" key="3">
    <source>
        <dbReference type="EMBL" id="MFC0558952.1"/>
    </source>
</evidence>
<feature type="domain" description="Glycosyl transferase family 1" evidence="2">
    <location>
        <begin position="168"/>
        <end position="337"/>
    </location>
</feature>
<dbReference type="Proteomes" id="UP001589833">
    <property type="component" value="Unassembled WGS sequence"/>
</dbReference>
<proteinExistence type="predicted"/>